<dbReference type="SUPFAM" id="SSF52283">
    <property type="entry name" value="Formate/glycerate dehydrogenase catalytic domain-like"/>
    <property type="match status" value="1"/>
</dbReference>
<dbReference type="PANTHER" id="PTHR43333">
    <property type="entry name" value="2-HACID_DH_C DOMAIN-CONTAINING PROTEIN"/>
    <property type="match status" value="1"/>
</dbReference>
<keyword evidence="2 4" id="KW-0560">Oxidoreductase</keyword>
<reference evidence="7 8" key="1">
    <citation type="journal article" date="2019" name="Int. J. Syst. Evol. Microbiol.">
        <title>The Global Catalogue of Microorganisms (GCM) 10K type strain sequencing project: providing services to taxonomists for standard genome sequencing and annotation.</title>
        <authorList>
            <consortium name="The Broad Institute Genomics Platform"/>
            <consortium name="The Broad Institute Genome Sequencing Center for Infectious Disease"/>
            <person name="Wu L."/>
            <person name="Ma J."/>
        </authorList>
    </citation>
    <scope>NUCLEOTIDE SEQUENCE [LARGE SCALE GENOMIC DNA]</scope>
    <source>
        <strain evidence="7 8">JCM 1417</strain>
    </source>
</reference>
<dbReference type="InterPro" id="IPR036291">
    <property type="entry name" value="NAD(P)-bd_dom_sf"/>
</dbReference>
<organism evidence="7 8">
    <name type="scientific">Clostridium subterminale</name>
    <dbReference type="NCBI Taxonomy" id="1550"/>
    <lineage>
        <taxon>Bacteria</taxon>
        <taxon>Bacillati</taxon>
        <taxon>Bacillota</taxon>
        <taxon>Clostridia</taxon>
        <taxon>Eubacteriales</taxon>
        <taxon>Clostridiaceae</taxon>
        <taxon>Clostridium</taxon>
    </lineage>
</organism>
<dbReference type="Proteomes" id="UP001501047">
    <property type="component" value="Unassembled WGS sequence"/>
</dbReference>
<dbReference type="SUPFAM" id="SSF51735">
    <property type="entry name" value="NAD(P)-binding Rossmann-fold domains"/>
    <property type="match status" value="1"/>
</dbReference>
<dbReference type="EMBL" id="BAAACI010000007">
    <property type="protein sequence ID" value="GAA0776545.1"/>
    <property type="molecule type" value="Genomic_DNA"/>
</dbReference>
<protein>
    <submittedName>
        <fullName evidence="7">D-2-hydroxyacid dehydrogenase</fullName>
    </submittedName>
</protein>
<dbReference type="Gene3D" id="3.40.50.720">
    <property type="entry name" value="NAD(P)-binding Rossmann-like Domain"/>
    <property type="match status" value="2"/>
</dbReference>
<comment type="similarity">
    <text evidence="1 4">Belongs to the D-isomer specific 2-hydroxyacid dehydrogenase family.</text>
</comment>
<dbReference type="RefSeq" id="WP_343827312.1">
    <property type="nucleotide sequence ID" value="NZ_BAAACI010000007.1"/>
</dbReference>
<evidence type="ECO:0000256" key="1">
    <source>
        <dbReference type="ARBA" id="ARBA00005854"/>
    </source>
</evidence>
<dbReference type="InterPro" id="IPR006140">
    <property type="entry name" value="D-isomer_DH_NAD-bd"/>
</dbReference>
<keyword evidence="3" id="KW-0520">NAD</keyword>
<evidence type="ECO:0000256" key="2">
    <source>
        <dbReference type="ARBA" id="ARBA00023002"/>
    </source>
</evidence>
<evidence type="ECO:0000313" key="8">
    <source>
        <dbReference type="Proteomes" id="UP001501047"/>
    </source>
</evidence>
<feature type="domain" description="D-isomer specific 2-hydroxyacid dehydrogenase catalytic" evidence="5">
    <location>
        <begin position="36"/>
        <end position="313"/>
    </location>
</feature>
<evidence type="ECO:0000259" key="5">
    <source>
        <dbReference type="Pfam" id="PF00389"/>
    </source>
</evidence>
<keyword evidence="8" id="KW-1185">Reference proteome</keyword>
<comment type="caution">
    <text evidence="7">The sequence shown here is derived from an EMBL/GenBank/DDBJ whole genome shotgun (WGS) entry which is preliminary data.</text>
</comment>
<name>A0ABN1KUW0_CLOSU</name>
<evidence type="ECO:0000256" key="4">
    <source>
        <dbReference type="RuleBase" id="RU003719"/>
    </source>
</evidence>
<dbReference type="Pfam" id="PF02826">
    <property type="entry name" value="2-Hacid_dh_C"/>
    <property type="match status" value="1"/>
</dbReference>
<proteinExistence type="inferred from homology"/>
<dbReference type="Pfam" id="PF00389">
    <property type="entry name" value="2-Hacid_dh"/>
    <property type="match status" value="1"/>
</dbReference>
<accession>A0ABN1KUW0</accession>
<feature type="domain" description="D-isomer specific 2-hydroxyacid dehydrogenase NAD-binding" evidence="6">
    <location>
        <begin position="106"/>
        <end position="280"/>
    </location>
</feature>
<sequence length="325" mass="36075">MENEIDIVVLMPMEEGQISELTSVAPGANFIFSSAKEINKATLEDAHIIIGNPPVHMVKECKKLKWVQLNSAGADMFVKEGILPEGVKLTNATGAYGLAISEHMIGVLLSIYKKLYLYRDNQNNNLWKDEGEVKSIYGCTALIIGLGDIGGEFAKRVKALGGYTIGIRRSDTSKPEYLDELYLMDKIDEVLPKADVVALSLPGTKETYKLFSKERIAKMKKDSVLLNVGRGTAIDTEALCDALEEGRLLGAALDVTDPEPLSKDHRIWDIKNAIITPHISGDYHLKETHERIVRIATHNLECFIKGKELKNIVDFSTGYRDLKTK</sequence>
<dbReference type="CDD" id="cd05300">
    <property type="entry name" value="2-Hacid_dh_1"/>
    <property type="match status" value="1"/>
</dbReference>
<gene>
    <name evidence="7" type="ORF">GCM10008908_30130</name>
</gene>
<evidence type="ECO:0000256" key="3">
    <source>
        <dbReference type="ARBA" id="ARBA00023027"/>
    </source>
</evidence>
<evidence type="ECO:0000259" key="6">
    <source>
        <dbReference type="Pfam" id="PF02826"/>
    </source>
</evidence>
<dbReference type="PANTHER" id="PTHR43333:SF1">
    <property type="entry name" value="D-ISOMER SPECIFIC 2-HYDROXYACID DEHYDROGENASE NAD-BINDING DOMAIN-CONTAINING PROTEIN"/>
    <property type="match status" value="1"/>
</dbReference>
<dbReference type="InterPro" id="IPR006139">
    <property type="entry name" value="D-isomer_2_OHA_DH_cat_dom"/>
</dbReference>
<evidence type="ECO:0000313" key="7">
    <source>
        <dbReference type="EMBL" id="GAA0776545.1"/>
    </source>
</evidence>